<keyword evidence="2" id="KW-1185">Reference proteome</keyword>
<accession>A0A2D0LI28</accession>
<comment type="caution">
    <text evidence="1">The sequence shown here is derived from an EMBL/GenBank/DDBJ whole genome shotgun (WGS) entry which is preliminary data.</text>
</comment>
<organism evidence="1 2">
    <name type="scientific">Xenorhabdus kozodoii</name>
    <dbReference type="NCBI Taxonomy" id="351676"/>
    <lineage>
        <taxon>Bacteria</taxon>
        <taxon>Pseudomonadati</taxon>
        <taxon>Pseudomonadota</taxon>
        <taxon>Gammaproteobacteria</taxon>
        <taxon>Enterobacterales</taxon>
        <taxon>Morganellaceae</taxon>
        <taxon>Xenorhabdus</taxon>
    </lineage>
</organism>
<gene>
    <name evidence="1" type="ORF">Xkoz_00266</name>
</gene>
<name>A0A2D0LI28_9GAMM</name>
<dbReference type="AlphaFoldDB" id="A0A2D0LI28"/>
<proteinExistence type="predicted"/>
<protein>
    <submittedName>
        <fullName evidence="1">Uncharacterized protein</fullName>
    </submittedName>
</protein>
<dbReference type="EMBL" id="NJCX01000001">
    <property type="protein sequence ID" value="PHM75250.1"/>
    <property type="molecule type" value="Genomic_DNA"/>
</dbReference>
<sequence>MNESTSVTESHFISDTLKNDLENIVKNFCSVLKGIIKLLGDFDAISDPLVKGIMGAIDWFYGVFLNLIEDNNDELGI</sequence>
<dbReference type="RefSeq" id="WP_099140399.1">
    <property type="nucleotide sequence ID" value="NZ_CAWNOR010000001.1"/>
</dbReference>
<evidence type="ECO:0000313" key="2">
    <source>
        <dbReference type="Proteomes" id="UP000221101"/>
    </source>
</evidence>
<evidence type="ECO:0000313" key="1">
    <source>
        <dbReference type="EMBL" id="PHM75250.1"/>
    </source>
</evidence>
<reference evidence="1 2" key="1">
    <citation type="journal article" date="2017" name="Nat. Microbiol.">
        <title>Natural product diversity associated with the nematode symbionts Photorhabdus and Xenorhabdus.</title>
        <authorList>
            <person name="Tobias N.J."/>
            <person name="Wolff H."/>
            <person name="Djahanschiri B."/>
            <person name="Grundmann F."/>
            <person name="Kronenwerth M."/>
            <person name="Shi Y.M."/>
            <person name="Simonyi S."/>
            <person name="Grun P."/>
            <person name="Shapiro-Ilan D."/>
            <person name="Pidot S.J."/>
            <person name="Stinear T.P."/>
            <person name="Ebersberger I."/>
            <person name="Bode H.B."/>
        </authorList>
    </citation>
    <scope>NUCLEOTIDE SEQUENCE [LARGE SCALE GENOMIC DNA]</scope>
    <source>
        <strain evidence="1 2">DSM 17907</strain>
    </source>
</reference>
<dbReference type="Proteomes" id="UP000221101">
    <property type="component" value="Unassembled WGS sequence"/>
</dbReference>